<dbReference type="AlphaFoldDB" id="A0A4S3JAB5"/>
<evidence type="ECO:0000313" key="4">
    <source>
        <dbReference type="EMBL" id="THC92039.1"/>
    </source>
</evidence>
<evidence type="ECO:0000313" key="5">
    <source>
        <dbReference type="Proteomes" id="UP000308092"/>
    </source>
</evidence>
<reference evidence="3 6" key="2">
    <citation type="submission" date="2019-08" db="EMBL/GenBank/DDBJ databases">
        <title>The genome sequence of a newly discovered highly antifungal drug resistant Aspergillus species, Aspergillus tanneri NIH 1004.</title>
        <authorList>
            <person name="Mounaud S."/>
            <person name="Singh I."/>
            <person name="Joardar V."/>
            <person name="Pakala S."/>
            <person name="Pakala S."/>
            <person name="Venepally P."/>
            <person name="Chung J.K."/>
            <person name="Losada L."/>
            <person name="Nierman W.C."/>
        </authorList>
    </citation>
    <scope>NUCLEOTIDE SEQUENCE [LARGE SCALE GENOMIC DNA]</scope>
    <source>
        <strain evidence="3 6">NIH1004</strain>
    </source>
</reference>
<dbReference type="PANTHER" id="PTHR28133">
    <property type="entry name" value="REQUIRED FOR RESPIRATORY GROWTH PROTEIN 7, MITOCHONDRIAL"/>
    <property type="match status" value="1"/>
</dbReference>
<dbReference type="Gene3D" id="3.40.1350.10">
    <property type="match status" value="1"/>
</dbReference>
<reference evidence="4 5" key="1">
    <citation type="submission" date="2019-03" db="EMBL/GenBank/DDBJ databases">
        <title>The genome sequence of a newly discovered highly antifungal drug resistant Aspergillus species, Aspergillus tanneri NIH 1004.</title>
        <authorList>
            <person name="Mounaud S."/>
            <person name="Singh I."/>
            <person name="Joardar V."/>
            <person name="Pakala S."/>
            <person name="Pakala S."/>
            <person name="Venepally P."/>
            <person name="Hoover J."/>
            <person name="Nierman W."/>
            <person name="Chung J."/>
            <person name="Losada L."/>
        </authorList>
    </citation>
    <scope>NUCLEOTIDE SEQUENCE [LARGE SCALE GENOMIC DNA]</scope>
    <source>
        <strain evidence="4 5">NIH1004</strain>
    </source>
</reference>
<dbReference type="GO" id="GO:0006302">
    <property type="term" value="P:double-strand break repair"/>
    <property type="evidence" value="ECO:0007669"/>
    <property type="project" value="UniProtKB-ARBA"/>
</dbReference>
<organism evidence="4 5">
    <name type="scientific">Aspergillus tanneri</name>
    <dbReference type="NCBI Taxonomy" id="1220188"/>
    <lineage>
        <taxon>Eukaryota</taxon>
        <taxon>Fungi</taxon>
        <taxon>Dikarya</taxon>
        <taxon>Ascomycota</taxon>
        <taxon>Pezizomycotina</taxon>
        <taxon>Eurotiomycetes</taxon>
        <taxon>Eurotiomycetidae</taxon>
        <taxon>Eurotiales</taxon>
        <taxon>Aspergillaceae</taxon>
        <taxon>Aspergillus</taxon>
        <taxon>Aspergillus subgen. Circumdati</taxon>
    </lineage>
</organism>
<dbReference type="InterPro" id="IPR011335">
    <property type="entry name" value="Restrct_endonuc-II-like"/>
</dbReference>
<dbReference type="SUPFAM" id="SSF52980">
    <property type="entry name" value="Restriction endonuclease-like"/>
    <property type="match status" value="1"/>
</dbReference>
<dbReference type="InterPro" id="IPR018828">
    <property type="entry name" value="RRG7"/>
</dbReference>
<evidence type="ECO:0008006" key="7">
    <source>
        <dbReference type="Google" id="ProtNLM"/>
    </source>
</evidence>
<dbReference type="OrthoDB" id="20734at2759"/>
<dbReference type="GO" id="GO:0005739">
    <property type="term" value="C:mitochondrion"/>
    <property type="evidence" value="ECO:0007669"/>
    <property type="project" value="UniProtKB-SubCell"/>
</dbReference>
<dbReference type="PANTHER" id="PTHR28133:SF1">
    <property type="entry name" value="REQUIRED FOR RESPIRATORY GROWTH PROTEIN 7, MITOCHONDRIAL"/>
    <property type="match status" value="1"/>
</dbReference>
<evidence type="ECO:0000313" key="3">
    <source>
        <dbReference type="EMBL" id="KAA8644157.1"/>
    </source>
</evidence>
<dbReference type="EMBL" id="QUQM01000006">
    <property type="protein sequence ID" value="KAA8644157.1"/>
    <property type="molecule type" value="Genomic_DNA"/>
</dbReference>
<name>A0A4S3JAB5_9EURO</name>
<evidence type="ECO:0000256" key="2">
    <source>
        <dbReference type="ARBA" id="ARBA00023128"/>
    </source>
</evidence>
<dbReference type="Pfam" id="PF10356">
    <property type="entry name" value="RRG7"/>
    <property type="match status" value="1"/>
</dbReference>
<evidence type="ECO:0000313" key="6">
    <source>
        <dbReference type="Proteomes" id="UP000324241"/>
    </source>
</evidence>
<dbReference type="Proteomes" id="UP000324241">
    <property type="component" value="Unassembled WGS sequence"/>
</dbReference>
<dbReference type="VEuPathDB" id="FungiDB:EYZ11_008477"/>
<dbReference type="InterPro" id="IPR011856">
    <property type="entry name" value="tRNA_endonuc-like_dom_sf"/>
</dbReference>
<protein>
    <recommendedName>
        <fullName evidence="7">Restriction endonuclease type IV Mrr domain-containing protein</fullName>
    </recommendedName>
</protein>
<gene>
    <name evidence="3" type="ORF">ATNIH1004_008356</name>
    <name evidence="4" type="ORF">EYZ11_008477</name>
</gene>
<keyword evidence="5" id="KW-1185">Reference proteome</keyword>
<dbReference type="GO" id="GO:0003676">
    <property type="term" value="F:nucleic acid binding"/>
    <property type="evidence" value="ECO:0007669"/>
    <property type="project" value="InterPro"/>
</dbReference>
<sequence>MTLLYTRFNNSNHQLHSTRQLHSLTRRLFKLPIPPTAPSQHHDLTSFLHYAQRQSLSPTTTTYIGTHYEYTVQEKLRAFSFDLTRTGGRDDLGIDLLGTFHPPSHEHPFRVLVQCKSLRTKLGPNLVRELEGTFARAPRGWGPGTDAIGILVSPREATRGVRDALARSASPILWLTMQRDGWLRQALWNARAQQLGLGPLGVQVRYDSVDGGEMKSSVVLTWDGEDLMSMDQTEDMMLRVEEQWWQMWRENEYKDGDDTSGYTHLQVLEAMEQLFPQEKPLLYGDSCSSLSREDRERVMEWLRLRIDHN</sequence>
<comment type="caution">
    <text evidence="4">The sequence shown here is derived from an EMBL/GenBank/DDBJ whole genome shotgun (WGS) entry which is preliminary data.</text>
</comment>
<dbReference type="Proteomes" id="UP000308092">
    <property type="component" value="Unassembled WGS sequence"/>
</dbReference>
<evidence type="ECO:0000256" key="1">
    <source>
        <dbReference type="ARBA" id="ARBA00004173"/>
    </source>
</evidence>
<dbReference type="EMBL" id="SOSA01000363">
    <property type="protein sequence ID" value="THC92039.1"/>
    <property type="molecule type" value="Genomic_DNA"/>
</dbReference>
<dbReference type="RefSeq" id="XP_033423518.1">
    <property type="nucleotide sequence ID" value="XM_033572966.1"/>
</dbReference>
<comment type="subcellular location">
    <subcellularLocation>
        <location evidence="1">Mitochondrion</location>
    </subcellularLocation>
</comment>
<keyword evidence="2" id="KW-0496">Mitochondrion</keyword>
<accession>A0A4S3JAB5</accession>
<dbReference type="GeneID" id="54331058"/>
<proteinExistence type="predicted"/>